<gene>
    <name evidence="1" type="ORF">UFOVP1384_14</name>
</gene>
<evidence type="ECO:0000313" key="1">
    <source>
        <dbReference type="EMBL" id="CAB4203951.1"/>
    </source>
</evidence>
<protein>
    <submittedName>
        <fullName evidence="1">Uncharacterized protein</fullName>
    </submittedName>
</protein>
<organism evidence="1">
    <name type="scientific">uncultured Caudovirales phage</name>
    <dbReference type="NCBI Taxonomy" id="2100421"/>
    <lineage>
        <taxon>Viruses</taxon>
        <taxon>Duplodnaviria</taxon>
        <taxon>Heunggongvirae</taxon>
        <taxon>Uroviricota</taxon>
        <taxon>Caudoviricetes</taxon>
        <taxon>Peduoviridae</taxon>
        <taxon>Maltschvirus</taxon>
        <taxon>Maltschvirus maltsch</taxon>
    </lineage>
</organism>
<reference evidence="1" key="1">
    <citation type="submission" date="2020-05" db="EMBL/GenBank/DDBJ databases">
        <authorList>
            <person name="Chiriac C."/>
            <person name="Salcher M."/>
            <person name="Ghai R."/>
            <person name="Kavagutti S V."/>
        </authorList>
    </citation>
    <scope>NUCLEOTIDE SEQUENCE</scope>
</reference>
<proteinExistence type="predicted"/>
<name>A0A6J5S644_9CAUD</name>
<sequence>MTLLEEISVDLQKREKKGIKTYGTKLDDADLNKEQLLNHLYEELLDSVFYIKRLINDKS</sequence>
<accession>A0A6J5S644</accession>
<dbReference type="EMBL" id="LR797341">
    <property type="protein sequence ID" value="CAB4203951.1"/>
    <property type="molecule type" value="Genomic_DNA"/>
</dbReference>